<feature type="compositionally biased region" description="Basic and acidic residues" evidence="1">
    <location>
        <begin position="95"/>
        <end position="105"/>
    </location>
</feature>
<keyword evidence="3" id="KW-1185">Reference proteome</keyword>
<protein>
    <submittedName>
        <fullName evidence="2">Uncharacterized protein</fullName>
    </submittedName>
</protein>
<evidence type="ECO:0000313" key="3">
    <source>
        <dbReference type="Proteomes" id="UP001472677"/>
    </source>
</evidence>
<comment type="caution">
    <text evidence="2">The sequence shown here is derived from an EMBL/GenBank/DDBJ whole genome shotgun (WGS) entry which is preliminary data.</text>
</comment>
<name>A0ABR2EN79_9ROSI</name>
<sequence length="178" mass="19599">MEQKMGMEDGEVPELSGGKSKSHEGIESPNGLAREEKLPGYAVNEVLSGSISKQTVLKEGPNSGMGLSSKAINQELNEENNIVDQTNIGFSSPVDKGELSNVEKKRRDRGVRRTKKTKEGAQKMELSSCSLSDSDLRNKWEWAKIEAKLALELGKKYGLLIRGSEDEAVRELSLLEFC</sequence>
<feature type="region of interest" description="Disordered" evidence="1">
    <location>
        <begin position="1"/>
        <end position="36"/>
    </location>
</feature>
<accession>A0ABR2EN79</accession>
<dbReference type="EMBL" id="JBBPBM010000012">
    <property type="protein sequence ID" value="KAK8562863.1"/>
    <property type="molecule type" value="Genomic_DNA"/>
</dbReference>
<proteinExistence type="predicted"/>
<dbReference type="Proteomes" id="UP001472677">
    <property type="component" value="Unassembled WGS sequence"/>
</dbReference>
<evidence type="ECO:0000313" key="2">
    <source>
        <dbReference type="EMBL" id="KAK8562863.1"/>
    </source>
</evidence>
<evidence type="ECO:0000256" key="1">
    <source>
        <dbReference type="SAM" id="MobiDB-lite"/>
    </source>
</evidence>
<gene>
    <name evidence="2" type="ORF">V6N12_010927</name>
</gene>
<organism evidence="2 3">
    <name type="scientific">Hibiscus sabdariffa</name>
    <name type="common">roselle</name>
    <dbReference type="NCBI Taxonomy" id="183260"/>
    <lineage>
        <taxon>Eukaryota</taxon>
        <taxon>Viridiplantae</taxon>
        <taxon>Streptophyta</taxon>
        <taxon>Embryophyta</taxon>
        <taxon>Tracheophyta</taxon>
        <taxon>Spermatophyta</taxon>
        <taxon>Magnoliopsida</taxon>
        <taxon>eudicotyledons</taxon>
        <taxon>Gunneridae</taxon>
        <taxon>Pentapetalae</taxon>
        <taxon>rosids</taxon>
        <taxon>malvids</taxon>
        <taxon>Malvales</taxon>
        <taxon>Malvaceae</taxon>
        <taxon>Malvoideae</taxon>
        <taxon>Hibiscus</taxon>
    </lineage>
</organism>
<feature type="compositionally biased region" description="Basic residues" evidence="1">
    <location>
        <begin position="106"/>
        <end position="116"/>
    </location>
</feature>
<feature type="region of interest" description="Disordered" evidence="1">
    <location>
        <begin position="87"/>
        <end position="123"/>
    </location>
</feature>
<reference evidence="2 3" key="1">
    <citation type="journal article" date="2024" name="G3 (Bethesda)">
        <title>Genome assembly of Hibiscus sabdariffa L. provides insights into metabolisms of medicinal natural products.</title>
        <authorList>
            <person name="Kim T."/>
        </authorList>
    </citation>
    <scope>NUCLEOTIDE SEQUENCE [LARGE SCALE GENOMIC DNA]</scope>
    <source>
        <strain evidence="2">TK-2024</strain>
        <tissue evidence="2">Old leaves</tissue>
    </source>
</reference>